<dbReference type="InterPro" id="IPR001387">
    <property type="entry name" value="Cro/C1-type_HTH"/>
</dbReference>
<dbReference type="PROSITE" id="PS50943">
    <property type="entry name" value="HTH_CROC1"/>
    <property type="match status" value="1"/>
</dbReference>
<dbReference type="GO" id="GO:0003677">
    <property type="term" value="F:DNA binding"/>
    <property type="evidence" value="ECO:0007669"/>
    <property type="project" value="InterPro"/>
</dbReference>
<organism evidence="2 3">
    <name type="scientific">Candidatus Desulfosporosinus infrequens</name>
    <dbReference type="NCBI Taxonomy" id="2043169"/>
    <lineage>
        <taxon>Bacteria</taxon>
        <taxon>Bacillati</taxon>
        <taxon>Bacillota</taxon>
        <taxon>Clostridia</taxon>
        <taxon>Eubacteriales</taxon>
        <taxon>Desulfitobacteriaceae</taxon>
        <taxon>Desulfosporosinus</taxon>
    </lineage>
</organism>
<dbReference type="CDD" id="cd00093">
    <property type="entry name" value="HTH_XRE"/>
    <property type="match status" value="1"/>
</dbReference>
<accession>A0A2U3LH96</accession>
<dbReference type="Gene3D" id="1.10.260.40">
    <property type="entry name" value="lambda repressor-like DNA-binding domains"/>
    <property type="match status" value="1"/>
</dbReference>
<dbReference type="Pfam" id="PF01381">
    <property type="entry name" value="HTH_3"/>
    <property type="match status" value="1"/>
</dbReference>
<feature type="domain" description="HTH cro/C1-type" evidence="1">
    <location>
        <begin position="69"/>
        <end position="98"/>
    </location>
</feature>
<dbReference type="AlphaFoldDB" id="A0A2U3LH96"/>
<gene>
    <name evidence="2" type="ORF">SBF1_50108</name>
</gene>
<dbReference type="SUPFAM" id="SSF47413">
    <property type="entry name" value="lambda repressor-like DNA-binding domains"/>
    <property type="match status" value="1"/>
</dbReference>
<evidence type="ECO:0000259" key="1">
    <source>
        <dbReference type="PROSITE" id="PS50943"/>
    </source>
</evidence>
<dbReference type="InterPro" id="IPR010982">
    <property type="entry name" value="Lambda_DNA-bd_dom_sf"/>
</dbReference>
<evidence type="ECO:0000313" key="2">
    <source>
        <dbReference type="EMBL" id="SPF51224.1"/>
    </source>
</evidence>
<dbReference type="Proteomes" id="UP000238916">
    <property type="component" value="Unassembled WGS sequence"/>
</dbReference>
<proteinExistence type="predicted"/>
<evidence type="ECO:0000313" key="3">
    <source>
        <dbReference type="Proteomes" id="UP000238916"/>
    </source>
</evidence>
<dbReference type="EMBL" id="OMOF01000445">
    <property type="protein sequence ID" value="SPF51224.1"/>
    <property type="molecule type" value="Genomic_DNA"/>
</dbReference>
<reference evidence="3" key="1">
    <citation type="submission" date="2018-02" db="EMBL/GenBank/DDBJ databases">
        <authorList>
            <person name="Hausmann B."/>
        </authorList>
    </citation>
    <scope>NUCLEOTIDE SEQUENCE [LARGE SCALE GENOMIC DNA]</scope>
    <source>
        <strain evidence="3">Peat soil MAG SbF1</strain>
    </source>
</reference>
<sequence length="121" mass="14030">MNCQTCNDPTKYVFALWDGPNGTHGGTYDCRNLSCLTKQTKESIREYREEEIREVVKANSRNEVQMISIRAKRKELQITISKMAKSLGISPSDYSNYEMCRVALPVEMVGRINEIFRREMK</sequence>
<name>A0A2U3LH96_9FIRM</name>
<protein>
    <recommendedName>
        <fullName evidence="1">HTH cro/C1-type domain-containing protein</fullName>
    </recommendedName>
</protein>